<proteinExistence type="predicted"/>
<evidence type="ECO:0000313" key="2">
    <source>
        <dbReference type="Proteomes" id="UP000276615"/>
    </source>
</evidence>
<comment type="caution">
    <text evidence="1">The sequence shown here is derived from an EMBL/GenBank/DDBJ whole genome shotgun (WGS) entry which is preliminary data.</text>
</comment>
<dbReference type="RefSeq" id="WP_122283505.1">
    <property type="nucleotide sequence ID" value="NZ_RBRQ01000165.1"/>
</dbReference>
<accession>A0A3M4S5F8</accession>
<dbReference type="AlphaFoldDB" id="A0A3M4S5F8"/>
<evidence type="ECO:0000313" key="1">
    <source>
        <dbReference type="EMBL" id="RMR10072.1"/>
    </source>
</evidence>
<protein>
    <submittedName>
        <fullName evidence="1">Uncharacterized protein</fullName>
    </submittedName>
</protein>
<dbReference type="EMBL" id="RBRQ01000165">
    <property type="protein sequence ID" value="RMR10072.1"/>
    <property type="molecule type" value="Genomic_DNA"/>
</dbReference>
<dbReference type="Proteomes" id="UP000276615">
    <property type="component" value="Unassembled WGS sequence"/>
</dbReference>
<gene>
    <name evidence="1" type="ORF">ALP92_02048</name>
</gene>
<name>A0A3M4S5F8_9PSED</name>
<reference evidence="1 2" key="1">
    <citation type="submission" date="2018-08" db="EMBL/GenBank/DDBJ databases">
        <title>Recombination of ecologically and evolutionarily significant loci maintains genetic cohesion in the Pseudomonas syringae species complex.</title>
        <authorList>
            <person name="Dillon M."/>
            <person name="Thakur S."/>
            <person name="Almeida R.N.D."/>
            <person name="Weir B.S."/>
            <person name="Guttman D.S."/>
        </authorList>
    </citation>
    <scope>NUCLEOTIDE SEQUENCE [LARGE SCALE GENOMIC DNA]</scope>
    <source>
        <strain evidence="1 2">ICMP 8670</strain>
    </source>
</reference>
<sequence>MINQKRLVGAIKSSGVSRIAIIDDAFDVPMIAEGEWGRFLDFFTSKSGMEACVTAKISEDSRNEAIKSINETEFDNDDLLGCVALLYKNFMLNLAKEFDPGGLFKTNKGTNLTNVLPVIRLLKSCMPDLEILTVGSVEDESFSDSRVDVVFVDLYLDPTLAANDNPDNEKGNAAVQASLNRIAPFLASAPSVILMSSHLHSLKATDYRESLKQGVFASRFTFIAKTKVQMADSGDITLEEDVAEALLDIFQSYKFSRGLDAFLGCWTASANSAVETIGKHISNLDLREIAYLVQFRLAGEGQSLPEYLEWFLGETLLDKLCVHIDGNPVSSSFKNMLSPEIAGHVESAFDGPTDNIAKMYHRVRVDSSRPEPRRNFRMGDLYIVKDNTIPKSVLAIMNPDCDLILRPTGKRAIDEVLMIVGELQKFDAPQTSAGDYLLVDDVAFNINWRYKKVRSFPFSGFLASPGLSVGDHSYAGALKPLYAQEIQRNLLHTLGRVGVYVPPAIAISASAKIEIKSNSNTKVIVPVGGVEKTACYFFPSRGGTDKGVVVFKRSFISGFMAAIQALQPEDVHESGVDKLNAMKDIPGYEHMLVFVKGIKIGDEFGDGILVTDKKSIKLSEAPWCWISISIQAPQDLIGNV</sequence>
<organism evidence="1 2">
    <name type="scientific">Pseudomonas syringae pv. primulae</name>
    <dbReference type="NCBI Taxonomy" id="251707"/>
    <lineage>
        <taxon>Bacteria</taxon>
        <taxon>Pseudomonadati</taxon>
        <taxon>Pseudomonadota</taxon>
        <taxon>Gammaproteobacteria</taxon>
        <taxon>Pseudomonadales</taxon>
        <taxon>Pseudomonadaceae</taxon>
        <taxon>Pseudomonas</taxon>
    </lineage>
</organism>